<dbReference type="EMBL" id="BAABFN010000001">
    <property type="protein sequence ID" value="GAA4304925.1"/>
    <property type="molecule type" value="Genomic_DNA"/>
</dbReference>
<organism evidence="1 2">
    <name type="scientific">Compostibacter hankyongensis</name>
    <dbReference type="NCBI Taxonomy" id="1007089"/>
    <lineage>
        <taxon>Bacteria</taxon>
        <taxon>Pseudomonadati</taxon>
        <taxon>Bacteroidota</taxon>
        <taxon>Chitinophagia</taxon>
        <taxon>Chitinophagales</taxon>
        <taxon>Chitinophagaceae</taxon>
        <taxon>Compostibacter</taxon>
    </lineage>
</organism>
<sequence length="57" mass="6539">MHRIGNGIELFLNGVAELRFTETAKTLCERRKPETRNFKPETGTSFISDRSTLDLKL</sequence>
<accession>A0ABP8FJ18</accession>
<gene>
    <name evidence="1" type="ORF">GCM10023143_09730</name>
</gene>
<name>A0ABP8FJ18_9BACT</name>
<proteinExistence type="predicted"/>
<evidence type="ECO:0000313" key="1">
    <source>
        <dbReference type="EMBL" id="GAA4304925.1"/>
    </source>
</evidence>
<comment type="caution">
    <text evidence="1">The sequence shown here is derived from an EMBL/GenBank/DDBJ whole genome shotgun (WGS) entry which is preliminary data.</text>
</comment>
<reference evidence="2" key="1">
    <citation type="journal article" date="2019" name="Int. J. Syst. Evol. Microbiol.">
        <title>The Global Catalogue of Microorganisms (GCM) 10K type strain sequencing project: providing services to taxonomists for standard genome sequencing and annotation.</title>
        <authorList>
            <consortium name="The Broad Institute Genomics Platform"/>
            <consortium name="The Broad Institute Genome Sequencing Center for Infectious Disease"/>
            <person name="Wu L."/>
            <person name="Ma J."/>
        </authorList>
    </citation>
    <scope>NUCLEOTIDE SEQUENCE [LARGE SCALE GENOMIC DNA]</scope>
    <source>
        <strain evidence="2">JCM 17664</strain>
    </source>
</reference>
<dbReference type="Proteomes" id="UP001501207">
    <property type="component" value="Unassembled WGS sequence"/>
</dbReference>
<protein>
    <submittedName>
        <fullName evidence="1">Uncharacterized protein</fullName>
    </submittedName>
</protein>
<keyword evidence="2" id="KW-1185">Reference proteome</keyword>
<evidence type="ECO:0000313" key="2">
    <source>
        <dbReference type="Proteomes" id="UP001501207"/>
    </source>
</evidence>